<dbReference type="STRING" id="1160509.A0A3N4ICU1"/>
<keyword evidence="3" id="KW-1185">Reference proteome</keyword>
<dbReference type="PANTHER" id="PTHR34618">
    <property type="entry name" value="SURFACE PROTEIN MAS1, PUTATIVE-RELATED"/>
    <property type="match status" value="1"/>
</dbReference>
<evidence type="ECO:0000313" key="2">
    <source>
        <dbReference type="EMBL" id="RPA83915.1"/>
    </source>
</evidence>
<feature type="signal peptide" evidence="1">
    <location>
        <begin position="1"/>
        <end position="17"/>
    </location>
</feature>
<sequence>FLTSLILALSLASSIQAHSAIISAFGTGNTRGTALGIRANTPRNAGNGAAQADTTIIRGNTGCGSTVAGGPNNIPQGIAAALNSGIAQVQAGGTLTMTVQIVNGDGRGPFNCAVDTTATGNNFQTIQMSQNSNAGNAPAPVTIQATLPANLACTGTSGGATGICLVKCTQSAGFGGCVPV</sequence>
<reference evidence="2 3" key="1">
    <citation type="journal article" date="2018" name="Nat. Ecol. Evol.">
        <title>Pezizomycetes genomes reveal the molecular basis of ectomycorrhizal truffle lifestyle.</title>
        <authorList>
            <person name="Murat C."/>
            <person name="Payen T."/>
            <person name="Noel B."/>
            <person name="Kuo A."/>
            <person name="Morin E."/>
            <person name="Chen J."/>
            <person name="Kohler A."/>
            <person name="Krizsan K."/>
            <person name="Balestrini R."/>
            <person name="Da Silva C."/>
            <person name="Montanini B."/>
            <person name="Hainaut M."/>
            <person name="Levati E."/>
            <person name="Barry K.W."/>
            <person name="Belfiori B."/>
            <person name="Cichocki N."/>
            <person name="Clum A."/>
            <person name="Dockter R.B."/>
            <person name="Fauchery L."/>
            <person name="Guy J."/>
            <person name="Iotti M."/>
            <person name="Le Tacon F."/>
            <person name="Lindquist E.A."/>
            <person name="Lipzen A."/>
            <person name="Malagnac F."/>
            <person name="Mello A."/>
            <person name="Molinier V."/>
            <person name="Miyauchi S."/>
            <person name="Poulain J."/>
            <person name="Riccioni C."/>
            <person name="Rubini A."/>
            <person name="Sitrit Y."/>
            <person name="Splivallo R."/>
            <person name="Traeger S."/>
            <person name="Wang M."/>
            <person name="Zifcakova L."/>
            <person name="Wipf D."/>
            <person name="Zambonelli A."/>
            <person name="Paolocci F."/>
            <person name="Nowrousian M."/>
            <person name="Ottonello S."/>
            <person name="Baldrian P."/>
            <person name="Spatafora J.W."/>
            <person name="Henrissat B."/>
            <person name="Nagy L.G."/>
            <person name="Aury J.M."/>
            <person name="Wincker P."/>
            <person name="Grigoriev I.V."/>
            <person name="Bonfante P."/>
            <person name="Martin F.M."/>
        </authorList>
    </citation>
    <scope>NUCLEOTIDE SEQUENCE [LARGE SCALE GENOMIC DNA]</scope>
    <source>
        <strain evidence="2 3">RN42</strain>
    </source>
</reference>
<proteinExistence type="predicted"/>
<feature type="chain" id="PRO_5018135381" description="Gas1-like protein" evidence="1">
    <location>
        <begin position="18"/>
        <end position="180"/>
    </location>
</feature>
<accession>A0A3N4ICU1</accession>
<dbReference type="PANTHER" id="PTHR34618:SF1">
    <property type="entry name" value="SECRETED PROTEIN"/>
    <property type="match status" value="1"/>
</dbReference>
<dbReference type="OrthoDB" id="3241054at2759"/>
<dbReference type="InterPro" id="IPR021476">
    <property type="entry name" value="Egh16-like"/>
</dbReference>
<dbReference type="Proteomes" id="UP000275078">
    <property type="component" value="Unassembled WGS sequence"/>
</dbReference>
<feature type="non-terminal residue" evidence="2">
    <location>
        <position position="1"/>
    </location>
</feature>
<name>A0A3N4ICU1_ASCIM</name>
<gene>
    <name evidence="2" type="ORF">BJ508DRAFT_200195</name>
</gene>
<evidence type="ECO:0000313" key="3">
    <source>
        <dbReference type="Proteomes" id="UP000275078"/>
    </source>
</evidence>
<organism evidence="2 3">
    <name type="scientific">Ascobolus immersus RN42</name>
    <dbReference type="NCBI Taxonomy" id="1160509"/>
    <lineage>
        <taxon>Eukaryota</taxon>
        <taxon>Fungi</taxon>
        <taxon>Dikarya</taxon>
        <taxon>Ascomycota</taxon>
        <taxon>Pezizomycotina</taxon>
        <taxon>Pezizomycetes</taxon>
        <taxon>Pezizales</taxon>
        <taxon>Ascobolaceae</taxon>
        <taxon>Ascobolus</taxon>
    </lineage>
</organism>
<dbReference type="Pfam" id="PF11327">
    <property type="entry name" value="Egh16-like"/>
    <property type="match status" value="1"/>
</dbReference>
<evidence type="ECO:0008006" key="4">
    <source>
        <dbReference type="Google" id="ProtNLM"/>
    </source>
</evidence>
<evidence type="ECO:0000256" key="1">
    <source>
        <dbReference type="SAM" id="SignalP"/>
    </source>
</evidence>
<protein>
    <recommendedName>
        <fullName evidence="4">Gas1-like protein</fullName>
    </recommendedName>
</protein>
<keyword evidence="1" id="KW-0732">Signal</keyword>
<feature type="non-terminal residue" evidence="2">
    <location>
        <position position="180"/>
    </location>
</feature>
<dbReference type="AlphaFoldDB" id="A0A3N4ICU1"/>
<dbReference type="EMBL" id="ML119661">
    <property type="protein sequence ID" value="RPA83915.1"/>
    <property type="molecule type" value="Genomic_DNA"/>
</dbReference>